<reference evidence="2 3" key="1">
    <citation type="journal article" date="2019" name="Commun. Biol.">
        <title>The bagworm genome reveals a unique fibroin gene that provides high tensile strength.</title>
        <authorList>
            <person name="Kono N."/>
            <person name="Nakamura H."/>
            <person name="Ohtoshi R."/>
            <person name="Tomita M."/>
            <person name="Numata K."/>
            <person name="Arakawa K."/>
        </authorList>
    </citation>
    <scope>NUCLEOTIDE SEQUENCE [LARGE SCALE GENOMIC DNA]</scope>
</reference>
<dbReference type="OrthoDB" id="3039988at2759"/>
<comment type="caution">
    <text evidence="2">The sequence shown here is derived from an EMBL/GenBank/DDBJ whole genome shotgun (WGS) entry which is preliminary data.</text>
</comment>
<dbReference type="EMBL" id="BGZK01000015">
    <property type="protein sequence ID" value="GBP04831.1"/>
    <property type="molecule type" value="Genomic_DNA"/>
</dbReference>
<proteinExistence type="predicted"/>
<dbReference type="Proteomes" id="UP000299102">
    <property type="component" value="Unassembled WGS sequence"/>
</dbReference>
<sequence length="123" mass="13994">MKSTAVTQCKDRFEFGHAKAHCVNDPMSVNDVRARLTSARAGLQPGHNARRALCSLFRNGIKKRKEERFKFSENIVLSYTNTPITAQTSHYTDPKISHANADKNNIKSSPFKEQQTPMQRMEK</sequence>
<feature type="compositionally biased region" description="Basic and acidic residues" evidence="1">
    <location>
        <begin position="92"/>
        <end position="105"/>
    </location>
</feature>
<feature type="compositionally biased region" description="Polar residues" evidence="1">
    <location>
        <begin position="106"/>
        <end position="123"/>
    </location>
</feature>
<keyword evidence="3" id="KW-1185">Reference proteome</keyword>
<evidence type="ECO:0000313" key="3">
    <source>
        <dbReference type="Proteomes" id="UP000299102"/>
    </source>
</evidence>
<gene>
    <name evidence="2" type="ORF">EVAR_3742_1</name>
</gene>
<accession>A0A4C1SUW2</accession>
<organism evidence="2 3">
    <name type="scientific">Eumeta variegata</name>
    <name type="common">Bagworm moth</name>
    <name type="synonym">Eumeta japonica</name>
    <dbReference type="NCBI Taxonomy" id="151549"/>
    <lineage>
        <taxon>Eukaryota</taxon>
        <taxon>Metazoa</taxon>
        <taxon>Ecdysozoa</taxon>
        <taxon>Arthropoda</taxon>
        <taxon>Hexapoda</taxon>
        <taxon>Insecta</taxon>
        <taxon>Pterygota</taxon>
        <taxon>Neoptera</taxon>
        <taxon>Endopterygota</taxon>
        <taxon>Lepidoptera</taxon>
        <taxon>Glossata</taxon>
        <taxon>Ditrysia</taxon>
        <taxon>Tineoidea</taxon>
        <taxon>Psychidae</taxon>
        <taxon>Oiketicinae</taxon>
        <taxon>Eumeta</taxon>
    </lineage>
</organism>
<feature type="region of interest" description="Disordered" evidence="1">
    <location>
        <begin position="83"/>
        <end position="123"/>
    </location>
</feature>
<dbReference type="AlphaFoldDB" id="A0A4C1SUW2"/>
<evidence type="ECO:0000313" key="2">
    <source>
        <dbReference type="EMBL" id="GBP04831.1"/>
    </source>
</evidence>
<name>A0A4C1SUW2_EUMVA</name>
<protein>
    <submittedName>
        <fullName evidence="2">Uncharacterized protein</fullName>
    </submittedName>
</protein>
<evidence type="ECO:0000256" key="1">
    <source>
        <dbReference type="SAM" id="MobiDB-lite"/>
    </source>
</evidence>